<dbReference type="EMBL" id="NEVH01009083">
    <property type="protein sequence ID" value="PNF33739.1"/>
    <property type="molecule type" value="Genomic_DNA"/>
</dbReference>
<organism evidence="1 2">
    <name type="scientific">Cryptotermes secundus</name>
    <dbReference type="NCBI Taxonomy" id="105785"/>
    <lineage>
        <taxon>Eukaryota</taxon>
        <taxon>Metazoa</taxon>
        <taxon>Ecdysozoa</taxon>
        <taxon>Arthropoda</taxon>
        <taxon>Hexapoda</taxon>
        <taxon>Insecta</taxon>
        <taxon>Pterygota</taxon>
        <taxon>Neoptera</taxon>
        <taxon>Polyneoptera</taxon>
        <taxon>Dictyoptera</taxon>
        <taxon>Blattodea</taxon>
        <taxon>Blattoidea</taxon>
        <taxon>Termitoidae</taxon>
        <taxon>Kalotermitidae</taxon>
        <taxon>Cryptotermitinae</taxon>
        <taxon>Cryptotermes</taxon>
    </lineage>
</organism>
<name>A0A2J7QYT5_9NEOP</name>
<dbReference type="InParanoid" id="A0A2J7QYT5"/>
<proteinExistence type="predicted"/>
<gene>
    <name evidence="1" type="ORF">B7P43_G11226</name>
</gene>
<dbReference type="AlphaFoldDB" id="A0A2J7QYT5"/>
<sequence>MYVRFEIFKVVTMKKAIFLDVAPCRYCVNRRFGGTYRLHLQGKMKKEGTPQARNWCEQVLTE</sequence>
<accession>A0A2J7QYT5</accession>
<comment type="caution">
    <text evidence="1">The sequence shown here is derived from an EMBL/GenBank/DDBJ whole genome shotgun (WGS) entry which is preliminary data.</text>
</comment>
<dbReference type="Proteomes" id="UP000235965">
    <property type="component" value="Unassembled WGS sequence"/>
</dbReference>
<evidence type="ECO:0000313" key="2">
    <source>
        <dbReference type="Proteomes" id="UP000235965"/>
    </source>
</evidence>
<protein>
    <submittedName>
        <fullName evidence="1">Uncharacterized protein</fullName>
    </submittedName>
</protein>
<evidence type="ECO:0000313" key="1">
    <source>
        <dbReference type="EMBL" id="PNF33739.1"/>
    </source>
</evidence>
<reference evidence="1 2" key="1">
    <citation type="submission" date="2017-12" db="EMBL/GenBank/DDBJ databases">
        <title>Hemimetabolous genomes reveal molecular basis of termite eusociality.</title>
        <authorList>
            <person name="Harrison M.C."/>
            <person name="Jongepier E."/>
            <person name="Robertson H.M."/>
            <person name="Arning N."/>
            <person name="Bitard-Feildel T."/>
            <person name="Chao H."/>
            <person name="Childers C.P."/>
            <person name="Dinh H."/>
            <person name="Doddapaneni H."/>
            <person name="Dugan S."/>
            <person name="Gowin J."/>
            <person name="Greiner C."/>
            <person name="Han Y."/>
            <person name="Hu H."/>
            <person name="Hughes D.S.T."/>
            <person name="Huylmans A.-K."/>
            <person name="Kemena C."/>
            <person name="Kremer L.P.M."/>
            <person name="Lee S.L."/>
            <person name="Lopez-Ezquerra A."/>
            <person name="Mallet L."/>
            <person name="Monroy-Kuhn J.M."/>
            <person name="Moser A."/>
            <person name="Murali S.C."/>
            <person name="Muzny D.M."/>
            <person name="Otani S."/>
            <person name="Piulachs M.-D."/>
            <person name="Poelchau M."/>
            <person name="Qu J."/>
            <person name="Schaub F."/>
            <person name="Wada-Katsumata A."/>
            <person name="Worley K.C."/>
            <person name="Xie Q."/>
            <person name="Ylla G."/>
            <person name="Poulsen M."/>
            <person name="Gibbs R.A."/>
            <person name="Schal C."/>
            <person name="Richards S."/>
            <person name="Belles X."/>
            <person name="Korb J."/>
            <person name="Bornberg-Bauer E."/>
        </authorList>
    </citation>
    <scope>NUCLEOTIDE SEQUENCE [LARGE SCALE GENOMIC DNA]</scope>
    <source>
        <tissue evidence="1">Whole body</tissue>
    </source>
</reference>
<keyword evidence="2" id="KW-1185">Reference proteome</keyword>